<feature type="transmembrane region" description="Helical" evidence="9">
    <location>
        <begin position="52"/>
        <end position="71"/>
    </location>
</feature>
<protein>
    <submittedName>
        <fullName evidence="10">Uncharacterized protein</fullName>
    </submittedName>
</protein>
<evidence type="ECO:0000313" key="10">
    <source>
        <dbReference type="EMBL" id="ADQ15717.1"/>
    </source>
</evidence>
<dbReference type="KEGG" id="has:Halsa_2311"/>
<dbReference type="Proteomes" id="UP000007434">
    <property type="component" value="Chromosome"/>
</dbReference>
<keyword evidence="11" id="KW-1185">Reference proteome</keyword>
<dbReference type="HOGENOM" id="CLU_041737_3_0_9"/>
<evidence type="ECO:0000256" key="6">
    <source>
        <dbReference type="ARBA" id="ARBA00022989"/>
    </source>
</evidence>
<reference evidence="10 11" key="1">
    <citation type="submission" date="2010-11" db="EMBL/GenBank/DDBJ databases">
        <title>Complete sequence of Halanaerobium sp. sapolanicus.</title>
        <authorList>
            <consortium name="US DOE Joint Genome Institute"/>
            <person name="Lucas S."/>
            <person name="Copeland A."/>
            <person name="Lapidus A."/>
            <person name="Cheng J.-F."/>
            <person name="Bruce D."/>
            <person name="Goodwin L."/>
            <person name="Pitluck S."/>
            <person name="Davenport K."/>
            <person name="Detter J.C."/>
            <person name="Han C."/>
            <person name="Tapia R."/>
            <person name="Land M."/>
            <person name="Hauser L."/>
            <person name="Jeffries C."/>
            <person name="Kyrpides N."/>
            <person name="Ivanova N."/>
            <person name="Mikhailova N."/>
            <person name="Begemann M.B."/>
            <person name="Mormile M.R."/>
            <person name="Wall J.D."/>
            <person name="Elias D.A."/>
            <person name="Woyke T."/>
        </authorList>
    </citation>
    <scope>NUCLEOTIDE SEQUENCE [LARGE SCALE GENOMIC DNA]</scope>
    <source>
        <strain evidence="11">sapolanicus</strain>
    </source>
</reference>
<evidence type="ECO:0000256" key="9">
    <source>
        <dbReference type="SAM" id="Phobius"/>
    </source>
</evidence>
<evidence type="ECO:0000256" key="5">
    <source>
        <dbReference type="ARBA" id="ARBA00022692"/>
    </source>
</evidence>
<evidence type="ECO:0000256" key="2">
    <source>
        <dbReference type="ARBA" id="ARBA00022448"/>
    </source>
</evidence>
<name>E4RKX6_HALHG</name>
<dbReference type="EMBL" id="CP002304">
    <property type="protein sequence ID" value="ADQ15717.1"/>
    <property type="molecule type" value="Genomic_DNA"/>
</dbReference>
<dbReference type="PANTHER" id="PTHR30574:SF1">
    <property type="entry name" value="SULPHUR TRANSPORT DOMAIN-CONTAINING PROTEIN"/>
    <property type="match status" value="1"/>
</dbReference>
<evidence type="ECO:0000256" key="4">
    <source>
        <dbReference type="ARBA" id="ARBA00022519"/>
    </source>
</evidence>
<feature type="transmembrane region" description="Helical" evidence="9">
    <location>
        <begin position="91"/>
        <end position="109"/>
    </location>
</feature>
<keyword evidence="5 9" id="KW-0812">Transmembrane</keyword>
<evidence type="ECO:0000313" key="11">
    <source>
        <dbReference type="Proteomes" id="UP000007434"/>
    </source>
</evidence>
<evidence type="ECO:0000256" key="3">
    <source>
        <dbReference type="ARBA" id="ARBA00022475"/>
    </source>
</evidence>
<dbReference type="GO" id="GO:0005886">
    <property type="term" value="C:plasma membrane"/>
    <property type="evidence" value="ECO:0007669"/>
    <property type="project" value="UniProtKB-SubCell"/>
</dbReference>
<dbReference type="Pfam" id="PF04143">
    <property type="entry name" value="Sulf_transp"/>
    <property type="match status" value="1"/>
</dbReference>
<keyword evidence="7 9" id="KW-0472">Membrane</keyword>
<dbReference type="AlphaFoldDB" id="E4RKX6"/>
<keyword evidence="6 9" id="KW-1133">Transmembrane helix</keyword>
<keyword evidence="4" id="KW-0997">Cell inner membrane</keyword>
<organism evidence="10 11">
    <name type="scientific">Halanaerobium hydrogeniformans</name>
    <name type="common">Halanaerobium sp. (strain sapolanicus)</name>
    <dbReference type="NCBI Taxonomy" id="656519"/>
    <lineage>
        <taxon>Bacteria</taxon>
        <taxon>Bacillati</taxon>
        <taxon>Bacillota</taxon>
        <taxon>Clostridia</taxon>
        <taxon>Halanaerobiales</taxon>
        <taxon>Halanaerobiaceae</taxon>
        <taxon>Halanaerobium</taxon>
    </lineage>
</organism>
<evidence type="ECO:0000256" key="7">
    <source>
        <dbReference type="ARBA" id="ARBA00023136"/>
    </source>
</evidence>
<reference evidence="10 11" key="2">
    <citation type="journal article" date="2011" name="J. Bacteriol.">
        <title>Complete Genome Sequence of the Haloalkaliphilic, Hydrogen Producing Halanaerobium hydrogenoformans.</title>
        <authorList>
            <person name="Brown S.D."/>
            <person name="Begemann M.B."/>
            <person name="Mormile M.R."/>
            <person name="Wall J.D."/>
            <person name="Han C.S."/>
            <person name="Goodwin L.A."/>
            <person name="Pitluck S."/>
            <person name="Land M.L."/>
            <person name="Hauser L.J."/>
            <person name="Elias D.A."/>
        </authorList>
    </citation>
    <scope>NUCLEOTIDE SEQUENCE [LARGE SCALE GENOMIC DNA]</scope>
    <source>
        <strain evidence="11">sapolanicus</strain>
    </source>
</reference>
<comment type="subcellular location">
    <subcellularLocation>
        <location evidence="1">Cell inner membrane</location>
        <topology evidence="1">Multi-pass membrane protein</topology>
    </subcellularLocation>
</comment>
<sequence>MNGKSLLQRLTEKRAEAWDIAFKKPWPYWFGGILLAVVNIIYFAVSGEIWSITSGFARLGAWIISLFGVGVENWEAWQYYEYTLPWLDKYSWSNFGIIIGALIAILLAGQFKLKKIKNKKQFVTVLIGGWLMGYGARIAIGCNIGGLYTAFASLALNAWLYLPFIILGIYSGSKLLIKLIDY</sequence>
<keyword evidence="3" id="KW-1003">Cell membrane</keyword>
<dbReference type="eggNOG" id="COG2391">
    <property type="taxonomic scope" value="Bacteria"/>
</dbReference>
<keyword evidence="2" id="KW-0813">Transport</keyword>
<dbReference type="InterPro" id="IPR007272">
    <property type="entry name" value="Sulf_transp_TsuA/YedE"/>
</dbReference>
<dbReference type="STRING" id="656519.Halsa_2311"/>
<dbReference type="PANTHER" id="PTHR30574">
    <property type="entry name" value="INNER MEMBRANE PROTEIN YEDE"/>
    <property type="match status" value="1"/>
</dbReference>
<dbReference type="RefSeq" id="WP_013406781.1">
    <property type="nucleotide sequence ID" value="NC_014654.1"/>
</dbReference>
<dbReference type="OrthoDB" id="9794165at2"/>
<evidence type="ECO:0000256" key="8">
    <source>
        <dbReference type="ARBA" id="ARBA00035655"/>
    </source>
</evidence>
<feature type="transmembrane region" description="Helical" evidence="9">
    <location>
        <begin position="146"/>
        <end position="170"/>
    </location>
</feature>
<feature type="transmembrane region" description="Helical" evidence="9">
    <location>
        <begin position="121"/>
        <end position="140"/>
    </location>
</feature>
<evidence type="ECO:0000256" key="1">
    <source>
        <dbReference type="ARBA" id="ARBA00004429"/>
    </source>
</evidence>
<gene>
    <name evidence="10" type="ordered locus">Halsa_2311</name>
</gene>
<proteinExistence type="inferred from homology"/>
<accession>E4RKX6</accession>
<comment type="similarity">
    <text evidence="8">Belongs to the TsuA/YedE (TC 9.B.102) family.</text>
</comment>
<feature type="transmembrane region" description="Helical" evidence="9">
    <location>
        <begin position="26"/>
        <end position="45"/>
    </location>
</feature>